<dbReference type="Proteomes" id="UP001356170">
    <property type="component" value="Unassembled WGS sequence"/>
</dbReference>
<evidence type="ECO:0000313" key="3">
    <source>
        <dbReference type="EMBL" id="MEF2155371.1"/>
    </source>
</evidence>
<sequence length="544" mass="61596">MQHEWWRGAVIYQVYPRSFADSNSDGIGDLRGIIGKMPYLASLGVQALWISPFFKSPMRDFGYDIADYRAIDPMFGSMDDFDALIESAHGHGLRIIIDQVFSHTSIDHEWFAQSRQSQDNPKSDWYVWADAKPDGSAPNNWLSIFGGNAWQWDSRRKQYYLHNFLVDQPDLNFHNPEVQEAVLDNVKFWLDKGVDGFRLDAFNFCFHDRELRDNPAKPPEARTGRGYSPDNPYAFQYHYHNNTQPEMIPFIRRLRALFDQYEGITTVAELNSEDSLATMAEYSGPDKLHMGYSFELAADEFSVQHIRDTVRAFESRVVDGYPCWSISNHDVQRVMTRWLHDEAPPYAANLLNAMLLSLRGSVCVYQGQELGLPEADVAFEDLQDPFGVAFWPAFKGRDGCRTPMPWANTLHGDFMVSDNGSKPWLPVDPRHLQLSVDTQEHHADSVLVGFRRFTAWRASRPELTLGSITMLDTAEPVLAFTRTHEGSTLFCAFNLSGTTATLSDLPKGLSPLDGHGLTAGALTDDGLTLELPAYGLFYSLLPEP</sequence>
<dbReference type="Gene3D" id="3.20.20.80">
    <property type="entry name" value="Glycosidases"/>
    <property type="match status" value="2"/>
</dbReference>
<accession>A0ABU7UXX6</accession>
<comment type="similarity">
    <text evidence="1">Belongs to the glycosyl hydrolase 13 family.</text>
</comment>
<feature type="domain" description="Glycosyl hydrolase family 13 catalytic" evidence="2">
    <location>
        <begin position="13"/>
        <end position="401"/>
    </location>
</feature>
<name>A0ABU7UXX6_9GAMM</name>
<dbReference type="Pfam" id="PF00128">
    <property type="entry name" value="Alpha-amylase"/>
    <property type="match status" value="1"/>
</dbReference>
<evidence type="ECO:0000256" key="1">
    <source>
        <dbReference type="ARBA" id="ARBA00008061"/>
    </source>
</evidence>
<dbReference type="Gene3D" id="3.90.400.10">
    <property type="entry name" value="Oligo-1,6-glucosidase, Domain 2"/>
    <property type="match status" value="1"/>
</dbReference>
<gene>
    <name evidence="3" type="ORF">V3390_03875</name>
</gene>
<dbReference type="Gene3D" id="2.60.40.1180">
    <property type="entry name" value="Golgi alpha-mannosidase II"/>
    <property type="match status" value="1"/>
</dbReference>
<dbReference type="SMART" id="SM00642">
    <property type="entry name" value="Aamy"/>
    <property type="match status" value="1"/>
</dbReference>
<dbReference type="PANTHER" id="PTHR10357">
    <property type="entry name" value="ALPHA-AMYLASE FAMILY MEMBER"/>
    <property type="match status" value="1"/>
</dbReference>
<dbReference type="InterPro" id="IPR045857">
    <property type="entry name" value="O16G_dom_2"/>
</dbReference>
<protein>
    <submittedName>
        <fullName evidence="3">Alpha-glucosidase family protein</fullName>
    </submittedName>
</protein>
<dbReference type="RefSeq" id="WP_331703427.1">
    <property type="nucleotide sequence ID" value="NZ_JAZHBO010000001.1"/>
</dbReference>
<proteinExistence type="inferred from homology"/>
<comment type="caution">
    <text evidence="3">The sequence shown here is derived from an EMBL/GenBank/DDBJ whole genome shotgun (WGS) entry which is preliminary data.</text>
</comment>
<dbReference type="SUPFAM" id="SSF51445">
    <property type="entry name" value="(Trans)glycosidases"/>
    <property type="match status" value="1"/>
</dbReference>
<dbReference type="PANTHER" id="PTHR10357:SF179">
    <property type="entry name" value="NEUTRAL AND BASIC AMINO ACID TRANSPORT PROTEIN RBAT"/>
    <property type="match status" value="1"/>
</dbReference>
<dbReference type="SUPFAM" id="SSF51011">
    <property type="entry name" value="Glycosyl hydrolase domain"/>
    <property type="match status" value="1"/>
</dbReference>
<dbReference type="CDD" id="cd11330">
    <property type="entry name" value="AmyAc_OligoGlu"/>
    <property type="match status" value="1"/>
</dbReference>
<organism evidence="3 4">
    <name type="scientific">Aquilutibacter rugosus</name>
    <dbReference type="NCBI Taxonomy" id="3115820"/>
    <lineage>
        <taxon>Bacteria</taxon>
        <taxon>Pseudomonadati</taxon>
        <taxon>Pseudomonadota</taxon>
        <taxon>Gammaproteobacteria</taxon>
        <taxon>Lysobacterales</taxon>
        <taxon>Lysobacteraceae</taxon>
        <taxon>Aquilutibacter</taxon>
    </lineage>
</organism>
<evidence type="ECO:0000313" key="4">
    <source>
        <dbReference type="Proteomes" id="UP001356170"/>
    </source>
</evidence>
<dbReference type="InterPro" id="IPR017853">
    <property type="entry name" value="GH"/>
</dbReference>
<keyword evidence="4" id="KW-1185">Reference proteome</keyword>
<evidence type="ECO:0000259" key="2">
    <source>
        <dbReference type="SMART" id="SM00642"/>
    </source>
</evidence>
<dbReference type="InterPro" id="IPR013780">
    <property type="entry name" value="Glyco_hydro_b"/>
</dbReference>
<dbReference type="EMBL" id="JAZHBO010000001">
    <property type="protein sequence ID" value="MEF2155371.1"/>
    <property type="molecule type" value="Genomic_DNA"/>
</dbReference>
<reference evidence="3 4" key="1">
    <citation type="submission" date="2024-01" db="EMBL/GenBank/DDBJ databases">
        <title>Novel species of the genus Luteimonas isolated from rivers.</title>
        <authorList>
            <person name="Lu H."/>
        </authorList>
    </citation>
    <scope>NUCLEOTIDE SEQUENCE [LARGE SCALE GENOMIC DNA]</scope>
    <source>
        <strain evidence="3 4">FXH3W</strain>
    </source>
</reference>
<dbReference type="InterPro" id="IPR006047">
    <property type="entry name" value="GH13_cat_dom"/>
</dbReference>